<dbReference type="Gene3D" id="3.40.50.2300">
    <property type="match status" value="1"/>
</dbReference>
<dbReference type="InterPro" id="IPR027417">
    <property type="entry name" value="P-loop_NTPase"/>
</dbReference>
<dbReference type="GO" id="GO:0043565">
    <property type="term" value="F:sequence-specific DNA binding"/>
    <property type="evidence" value="ECO:0007669"/>
    <property type="project" value="InterPro"/>
</dbReference>
<evidence type="ECO:0000256" key="2">
    <source>
        <dbReference type="ARBA" id="ARBA00022840"/>
    </source>
</evidence>
<dbReference type="SUPFAM" id="SSF46689">
    <property type="entry name" value="Homeodomain-like"/>
    <property type="match status" value="1"/>
</dbReference>
<dbReference type="GO" id="GO:0006355">
    <property type="term" value="P:regulation of DNA-templated transcription"/>
    <property type="evidence" value="ECO:0007669"/>
    <property type="project" value="InterPro"/>
</dbReference>
<feature type="domain" description="Sigma-54 factor interaction" evidence="5">
    <location>
        <begin position="308"/>
        <end position="513"/>
    </location>
</feature>
<reference evidence="6 7" key="1">
    <citation type="journal article" date="2012" name="Front. Microbiol.">
        <title>Draft Genome Sequence of the Virulent Strain 01-B526 of the Fish Pathogen Aeromonas salmonicida.</title>
        <authorList>
            <person name="Charette S.J."/>
            <person name="Brochu F."/>
            <person name="Boyle B."/>
            <person name="Filion G."/>
            <person name="Tanaka K.H."/>
            <person name="Derome N."/>
        </authorList>
    </citation>
    <scope>NUCLEOTIDE SEQUENCE [LARGE SCALE GENOMIC DNA]</scope>
    <source>
        <strain evidence="6 7">P11</strain>
    </source>
</reference>
<evidence type="ECO:0000259" key="5">
    <source>
        <dbReference type="PROSITE" id="PS50045"/>
    </source>
</evidence>
<dbReference type="Proteomes" id="UP000093954">
    <property type="component" value="Unassembled WGS sequence"/>
</dbReference>
<dbReference type="RefSeq" id="WP_065079035.1">
    <property type="nucleotide sequence ID" value="NZ_LROS01000033.1"/>
</dbReference>
<evidence type="ECO:0000256" key="3">
    <source>
        <dbReference type="ARBA" id="ARBA00023015"/>
    </source>
</evidence>
<keyword evidence="7" id="KW-1185">Reference proteome</keyword>
<protein>
    <submittedName>
        <fullName evidence="6">Transcriptional regulatory protein ZraR</fullName>
    </submittedName>
</protein>
<dbReference type="InterPro" id="IPR009057">
    <property type="entry name" value="Homeodomain-like_sf"/>
</dbReference>
<dbReference type="PROSITE" id="PS50045">
    <property type="entry name" value="SIGMA54_INTERACT_4"/>
    <property type="match status" value="1"/>
</dbReference>
<dbReference type="Gene3D" id="3.40.50.10660">
    <property type="entry name" value="PrpR receptor domain-like"/>
    <property type="match status" value="1"/>
</dbReference>
<keyword evidence="3" id="KW-0805">Transcription regulation</keyword>
<dbReference type="Pfam" id="PF02954">
    <property type="entry name" value="HTH_8"/>
    <property type="match status" value="1"/>
</dbReference>
<dbReference type="EMBL" id="LROS01000033">
    <property type="protein sequence ID" value="OBR91903.1"/>
    <property type="molecule type" value="Genomic_DNA"/>
</dbReference>
<dbReference type="PANTHER" id="PTHR32071">
    <property type="entry name" value="TRANSCRIPTIONAL REGULATORY PROTEIN"/>
    <property type="match status" value="1"/>
</dbReference>
<comment type="caution">
    <text evidence="6">The sequence shown here is derived from an EMBL/GenBank/DDBJ whole genome shotgun (WGS) entry which is preliminary data.</text>
</comment>
<dbReference type="Gene3D" id="1.10.10.60">
    <property type="entry name" value="Homeodomain-like"/>
    <property type="match status" value="1"/>
</dbReference>
<dbReference type="Pfam" id="PF14532">
    <property type="entry name" value="Sigma54_activ_2"/>
    <property type="match status" value="1"/>
</dbReference>
<dbReference type="Pfam" id="PF25601">
    <property type="entry name" value="AAA_lid_14"/>
    <property type="match status" value="1"/>
</dbReference>
<dbReference type="Gene3D" id="1.10.8.60">
    <property type="match status" value="1"/>
</dbReference>
<evidence type="ECO:0000256" key="1">
    <source>
        <dbReference type="ARBA" id="ARBA00022741"/>
    </source>
</evidence>
<sequence>MSSKIRILAIAPYSSMEPLLIKISKDYPNIDLTITVGDLKKGVEIAQNNFHGNYDVIISRGGTAKLLQQSVSLPVIEINTSIYDILRTLKLSDADTKKVAVVGFPNITKNLLSLMELLPYEIDIFTINSTDEDISILQNLKDTGYHAILCDMITYTTARKFGMNAFLITSGIESIRAAFDTSVFYCNNYTNMRSENHFLRQLIHGRDAKTVVFTNDGKLFYSTLSDNDTDILDTLHKKIDEVLPTGKRHFLHRQNNLLYSIQGQRILSDEFEYIAFYFSVSKPPLSGNKCGINYSSSKEVEADYFNSAYSIVDSIDKLNSTIDQVNQNFYPVMISGEDGTGKKQIAKAIYLNSPSVKQPFIEVDCTLLSDKIWDYILNNHNSPLCDSGNTIFIKNVNALSHQRQKELLIAMTDMEICKRNRVLLSCISSSSGTLDSNMMAFINHLHCFIITLPALRDDPARIDSIVKLYLNKLNISTGKQILGITPDAIQMLCEFSWPYNYTQFTRVIQNLTIITKGQYISSDEVKEVLSKEKTIFSTSFNSKYSAKLLDLSRPLSEIDKNIALKVIEMCNGNQTKAAESLKISRTTLWRLIKSK</sequence>
<dbReference type="PATRIC" id="fig|1353534.3.peg.2927"/>
<evidence type="ECO:0000313" key="7">
    <source>
        <dbReference type="Proteomes" id="UP000093954"/>
    </source>
</evidence>
<dbReference type="AlphaFoldDB" id="A0A1A6APD9"/>
<dbReference type="GO" id="GO:0005524">
    <property type="term" value="F:ATP binding"/>
    <property type="evidence" value="ECO:0007669"/>
    <property type="project" value="UniProtKB-KW"/>
</dbReference>
<keyword evidence="1" id="KW-0547">Nucleotide-binding</keyword>
<keyword evidence="2" id="KW-0067">ATP-binding</keyword>
<dbReference type="InterPro" id="IPR002197">
    <property type="entry name" value="HTH_Fis"/>
</dbReference>
<dbReference type="InterPro" id="IPR002078">
    <property type="entry name" value="Sigma_54_int"/>
</dbReference>
<evidence type="ECO:0000256" key="4">
    <source>
        <dbReference type="ARBA" id="ARBA00023163"/>
    </source>
</evidence>
<name>A0A1A6APD9_9CLOT</name>
<organism evidence="6 7">
    <name type="scientific">Clostridium ragsdalei P11</name>
    <dbReference type="NCBI Taxonomy" id="1353534"/>
    <lineage>
        <taxon>Bacteria</taxon>
        <taxon>Bacillati</taxon>
        <taxon>Bacillota</taxon>
        <taxon>Clostridia</taxon>
        <taxon>Eubacteriales</taxon>
        <taxon>Clostridiaceae</taxon>
        <taxon>Clostridium</taxon>
    </lineage>
</organism>
<proteinExistence type="predicted"/>
<evidence type="ECO:0000313" key="6">
    <source>
        <dbReference type="EMBL" id="OBR91903.1"/>
    </source>
</evidence>
<dbReference type="InterPro" id="IPR010524">
    <property type="entry name" value="Sig_transdc_resp-reg_PrpR_N"/>
</dbReference>
<keyword evidence="4" id="KW-0804">Transcription</keyword>
<accession>A0A1A6APD9</accession>
<gene>
    <name evidence="6" type="primary">zraR_2</name>
    <name evidence="6" type="ORF">CLRAG_28880</name>
</gene>
<dbReference type="SUPFAM" id="SSF52540">
    <property type="entry name" value="P-loop containing nucleoside triphosphate hydrolases"/>
    <property type="match status" value="1"/>
</dbReference>
<dbReference type="GO" id="GO:0000156">
    <property type="term" value="F:phosphorelay response regulator activity"/>
    <property type="evidence" value="ECO:0007669"/>
    <property type="project" value="InterPro"/>
</dbReference>
<dbReference type="SUPFAM" id="SSF159800">
    <property type="entry name" value="PrpR receptor domain-like"/>
    <property type="match status" value="1"/>
</dbReference>
<dbReference type="Gene3D" id="3.40.50.300">
    <property type="entry name" value="P-loop containing nucleotide triphosphate hydrolases"/>
    <property type="match status" value="1"/>
</dbReference>
<dbReference type="Pfam" id="PF06506">
    <property type="entry name" value="PrpR_N"/>
    <property type="match status" value="1"/>
</dbReference>
<dbReference type="InterPro" id="IPR058031">
    <property type="entry name" value="AAA_lid_NorR"/>
</dbReference>